<dbReference type="OrthoDB" id="3694733at2"/>
<reference evidence="2 3" key="1">
    <citation type="submission" date="2019-06" db="EMBL/GenBank/DDBJ databases">
        <title>Sequencing the genomes of 1000 actinobacteria strains.</title>
        <authorList>
            <person name="Klenk H.-P."/>
        </authorList>
    </citation>
    <scope>NUCLEOTIDE SEQUENCE [LARGE SCALE GENOMIC DNA]</scope>
    <source>
        <strain evidence="2 3">DSM 45679</strain>
    </source>
</reference>
<proteinExistence type="predicted"/>
<dbReference type="EMBL" id="VFML01000001">
    <property type="protein sequence ID" value="TQJ04503.1"/>
    <property type="molecule type" value="Genomic_DNA"/>
</dbReference>
<dbReference type="Proteomes" id="UP000320876">
    <property type="component" value="Unassembled WGS sequence"/>
</dbReference>
<feature type="coiled-coil region" evidence="1">
    <location>
        <begin position="81"/>
        <end position="115"/>
    </location>
</feature>
<keyword evidence="3" id="KW-1185">Reference proteome</keyword>
<organism evidence="2 3">
    <name type="scientific">Amycolatopsis cihanbeyliensis</name>
    <dbReference type="NCBI Taxonomy" id="1128664"/>
    <lineage>
        <taxon>Bacteria</taxon>
        <taxon>Bacillati</taxon>
        <taxon>Actinomycetota</taxon>
        <taxon>Actinomycetes</taxon>
        <taxon>Pseudonocardiales</taxon>
        <taxon>Pseudonocardiaceae</taxon>
        <taxon>Amycolatopsis</taxon>
    </lineage>
</organism>
<keyword evidence="1" id="KW-0175">Coiled coil</keyword>
<dbReference type="AlphaFoldDB" id="A0A542DN29"/>
<accession>A0A542DN29</accession>
<evidence type="ECO:0008006" key="4">
    <source>
        <dbReference type="Google" id="ProtNLM"/>
    </source>
</evidence>
<evidence type="ECO:0000313" key="2">
    <source>
        <dbReference type="EMBL" id="TQJ04503.1"/>
    </source>
</evidence>
<comment type="caution">
    <text evidence="2">The sequence shown here is derived from an EMBL/GenBank/DDBJ whole genome shotgun (WGS) entry which is preliminary data.</text>
</comment>
<dbReference type="RefSeq" id="WP_142000173.1">
    <property type="nucleotide sequence ID" value="NZ_VFML01000001.1"/>
</dbReference>
<sequence length="124" mass="13245">MGNSSFADAAAFRNAAVTGQVGVDPDAAQAVLNKLRAGKDTVENLLLDAGHSLSHRPQLGSNEVAEAMSEKVSERAAGGERDSYAQALRNLYQQYDQAERAITTAMSRYEEIDEASADPFLGRA</sequence>
<protein>
    <recommendedName>
        <fullName evidence="4">PE family protein</fullName>
    </recommendedName>
</protein>
<name>A0A542DN29_AMYCI</name>
<gene>
    <name evidence="2" type="ORF">FB471_4301</name>
</gene>
<evidence type="ECO:0000313" key="3">
    <source>
        <dbReference type="Proteomes" id="UP000320876"/>
    </source>
</evidence>
<evidence type="ECO:0000256" key="1">
    <source>
        <dbReference type="SAM" id="Coils"/>
    </source>
</evidence>